<sequence>MQDQIVSSREQSLLSTHKVLRNTYSLLSMTLFTSAIAAFVTMQMNMAPMMGLIMSLAALVIVWFVLPRTYNSPSGIVWTFVFTTLLGASAGPTLNYYVGLSGTGAIILQAFAMTGAIFLALSGYVLTTKKNFSFMGGFLFAGLITVLLASIIGIFFGGQTFQLAISSAIVLLFSGYILYDTSSIIHGEETNYVRATVGMYLNLFNIFMSLVRILGIMGSDD</sequence>
<accession>A0ABN8DT65</accession>
<keyword evidence="5 7" id="KW-1133">Transmembrane helix</keyword>
<feature type="transmembrane region" description="Helical" evidence="7">
    <location>
        <begin position="163"/>
        <end position="179"/>
    </location>
</feature>
<comment type="subcellular location">
    <subcellularLocation>
        <location evidence="1">Cell membrane</location>
        <topology evidence="1">Multi-pass membrane protein</topology>
    </subcellularLocation>
</comment>
<dbReference type="PANTHER" id="PTHR23291:SF115">
    <property type="entry name" value="MODULATOR OF FTSH PROTEASE YCCA"/>
    <property type="match status" value="1"/>
</dbReference>
<dbReference type="PANTHER" id="PTHR23291">
    <property type="entry name" value="BAX INHIBITOR-RELATED"/>
    <property type="match status" value="1"/>
</dbReference>
<dbReference type="CDD" id="cd10433">
    <property type="entry name" value="YccA_like"/>
    <property type="match status" value="1"/>
</dbReference>
<evidence type="ECO:0000256" key="2">
    <source>
        <dbReference type="ARBA" id="ARBA00010350"/>
    </source>
</evidence>
<gene>
    <name evidence="8" type="primary">yccA</name>
    <name evidence="8" type="ORF">VST7929_01628</name>
</gene>
<feature type="transmembrane region" description="Helical" evidence="7">
    <location>
        <begin position="104"/>
        <end position="126"/>
    </location>
</feature>
<evidence type="ECO:0000313" key="8">
    <source>
        <dbReference type="EMBL" id="CAH0533753.1"/>
    </source>
</evidence>
<protein>
    <submittedName>
        <fullName evidence="8">Modulator of FtsH protease YccA</fullName>
    </submittedName>
</protein>
<evidence type="ECO:0000256" key="6">
    <source>
        <dbReference type="ARBA" id="ARBA00023136"/>
    </source>
</evidence>
<proteinExistence type="inferred from homology"/>
<organism evidence="8 9">
    <name type="scientific">Vibrio stylophorae</name>
    <dbReference type="NCBI Taxonomy" id="659351"/>
    <lineage>
        <taxon>Bacteria</taxon>
        <taxon>Pseudomonadati</taxon>
        <taxon>Pseudomonadota</taxon>
        <taxon>Gammaproteobacteria</taxon>
        <taxon>Vibrionales</taxon>
        <taxon>Vibrionaceae</taxon>
        <taxon>Vibrio</taxon>
    </lineage>
</organism>
<dbReference type="Proteomes" id="UP000838672">
    <property type="component" value="Unassembled WGS sequence"/>
</dbReference>
<keyword evidence="9" id="KW-1185">Reference proteome</keyword>
<evidence type="ECO:0000256" key="1">
    <source>
        <dbReference type="ARBA" id="ARBA00004651"/>
    </source>
</evidence>
<feature type="transmembrane region" description="Helical" evidence="7">
    <location>
        <begin position="46"/>
        <end position="66"/>
    </location>
</feature>
<dbReference type="GO" id="GO:0006508">
    <property type="term" value="P:proteolysis"/>
    <property type="evidence" value="ECO:0007669"/>
    <property type="project" value="UniProtKB-KW"/>
</dbReference>
<evidence type="ECO:0000256" key="4">
    <source>
        <dbReference type="ARBA" id="ARBA00022692"/>
    </source>
</evidence>
<keyword evidence="8" id="KW-0378">Hydrolase</keyword>
<dbReference type="InterPro" id="IPR006214">
    <property type="entry name" value="Bax_inhibitor_1-related"/>
</dbReference>
<dbReference type="Pfam" id="PF01027">
    <property type="entry name" value="Bax1-I"/>
    <property type="match status" value="1"/>
</dbReference>
<evidence type="ECO:0000313" key="9">
    <source>
        <dbReference type="Proteomes" id="UP000838672"/>
    </source>
</evidence>
<keyword evidence="4 7" id="KW-0812">Transmembrane</keyword>
<evidence type="ECO:0000256" key="7">
    <source>
        <dbReference type="RuleBase" id="RU004379"/>
    </source>
</evidence>
<dbReference type="EMBL" id="CAKLDI010000001">
    <property type="protein sequence ID" value="CAH0533753.1"/>
    <property type="molecule type" value="Genomic_DNA"/>
</dbReference>
<dbReference type="GO" id="GO:0008233">
    <property type="term" value="F:peptidase activity"/>
    <property type="evidence" value="ECO:0007669"/>
    <property type="project" value="UniProtKB-KW"/>
</dbReference>
<evidence type="ECO:0000256" key="5">
    <source>
        <dbReference type="ARBA" id="ARBA00022989"/>
    </source>
</evidence>
<comment type="similarity">
    <text evidence="2 7">Belongs to the BI1 family.</text>
</comment>
<keyword evidence="3" id="KW-1003">Cell membrane</keyword>
<feature type="transmembrane region" description="Helical" evidence="7">
    <location>
        <begin position="138"/>
        <end position="157"/>
    </location>
</feature>
<feature type="transmembrane region" description="Helical" evidence="7">
    <location>
        <begin position="78"/>
        <end position="98"/>
    </location>
</feature>
<comment type="caution">
    <text evidence="8">The sequence shown here is derived from an EMBL/GenBank/DDBJ whole genome shotgun (WGS) entry which is preliminary data.</text>
</comment>
<feature type="transmembrane region" description="Helical" evidence="7">
    <location>
        <begin position="21"/>
        <end position="40"/>
    </location>
</feature>
<name>A0ABN8DT65_9VIBR</name>
<reference evidence="8" key="1">
    <citation type="submission" date="2021-11" db="EMBL/GenBank/DDBJ databases">
        <authorList>
            <person name="Rodrigo-Torres L."/>
            <person name="Arahal R. D."/>
            <person name="Lucena T."/>
        </authorList>
    </citation>
    <scope>NUCLEOTIDE SEQUENCE</scope>
    <source>
        <strain evidence="8">CECT 7929</strain>
    </source>
</reference>
<keyword evidence="6 7" id="KW-0472">Membrane</keyword>
<keyword evidence="8" id="KW-0645">Protease</keyword>
<dbReference type="RefSeq" id="WP_237466174.1">
    <property type="nucleotide sequence ID" value="NZ_CAKLDI010000001.1"/>
</dbReference>
<feature type="transmembrane region" description="Helical" evidence="7">
    <location>
        <begin position="200"/>
        <end position="218"/>
    </location>
</feature>
<evidence type="ECO:0000256" key="3">
    <source>
        <dbReference type="ARBA" id="ARBA00022475"/>
    </source>
</evidence>